<protein>
    <submittedName>
        <fullName evidence="4">D-alanyl-D-alanine carboxypeptidase/D-alanyl-D-alanine-endopeptidase</fullName>
        <ecNumber evidence="4">3.4.16.4</ecNumber>
    </submittedName>
</protein>
<keyword evidence="4" id="KW-0645">Protease</keyword>
<dbReference type="Gene3D" id="3.40.710.10">
    <property type="entry name" value="DD-peptidase/beta-lactamase superfamily"/>
    <property type="match status" value="2"/>
</dbReference>
<evidence type="ECO:0000313" key="4">
    <source>
        <dbReference type="EMBL" id="TLS36143.1"/>
    </source>
</evidence>
<evidence type="ECO:0000256" key="2">
    <source>
        <dbReference type="ARBA" id="ARBA00022801"/>
    </source>
</evidence>
<proteinExistence type="inferred from homology"/>
<dbReference type="Pfam" id="PF02113">
    <property type="entry name" value="Peptidase_S13"/>
    <property type="match status" value="1"/>
</dbReference>
<dbReference type="NCBIfam" id="TIGR00666">
    <property type="entry name" value="PBP4"/>
    <property type="match status" value="1"/>
</dbReference>
<evidence type="ECO:0000313" key="5">
    <source>
        <dbReference type="Proteomes" id="UP000308230"/>
    </source>
</evidence>
<dbReference type="EC" id="3.4.16.4" evidence="4"/>
<evidence type="ECO:0000256" key="1">
    <source>
        <dbReference type="ARBA" id="ARBA00006096"/>
    </source>
</evidence>
<name>A0A5R9F5Q2_9BACL</name>
<dbReference type="Proteomes" id="UP000308230">
    <property type="component" value="Unassembled WGS sequence"/>
</dbReference>
<keyword evidence="4" id="KW-0121">Carboxypeptidase</keyword>
<feature type="signal peptide" evidence="3">
    <location>
        <begin position="1"/>
        <end position="21"/>
    </location>
</feature>
<comment type="caution">
    <text evidence="4">The sequence shown here is derived from an EMBL/GenBank/DDBJ whole genome shotgun (WGS) entry which is preliminary data.</text>
</comment>
<dbReference type="SUPFAM" id="SSF56601">
    <property type="entry name" value="beta-lactamase/transpeptidase-like"/>
    <property type="match status" value="1"/>
</dbReference>
<dbReference type="Gene3D" id="3.50.80.20">
    <property type="entry name" value="D-Ala-D-Ala carboxypeptidase C, peptidase S13"/>
    <property type="match status" value="1"/>
</dbReference>
<evidence type="ECO:0000256" key="3">
    <source>
        <dbReference type="SAM" id="SignalP"/>
    </source>
</evidence>
<comment type="similarity">
    <text evidence="1">Belongs to the peptidase S13 family.</text>
</comment>
<dbReference type="PRINTS" id="PR00922">
    <property type="entry name" value="DADACBPTASE3"/>
</dbReference>
<gene>
    <name evidence="4" type="primary">dacB</name>
    <name evidence="4" type="ORF">FCL54_17025</name>
</gene>
<keyword evidence="2 4" id="KW-0378">Hydrolase</keyword>
<keyword evidence="5" id="KW-1185">Reference proteome</keyword>
<dbReference type="OrthoDB" id="9802627at2"/>
<dbReference type="PANTHER" id="PTHR30023:SF0">
    <property type="entry name" value="PENICILLIN-SENSITIVE CARBOXYPEPTIDASE A"/>
    <property type="match status" value="1"/>
</dbReference>
<dbReference type="AlphaFoldDB" id="A0A5R9F5Q2"/>
<dbReference type="InterPro" id="IPR012338">
    <property type="entry name" value="Beta-lactam/transpept-like"/>
</dbReference>
<dbReference type="GO" id="GO:0009002">
    <property type="term" value="F:serine-type D-Ala-D-Ala carboxypeptidase activity"/>
    <property type="evidence" value="ECO:0007669"/>
    <property type="project" value="UniProtKB-EC"/>
</dbReference>
<reference evidence="4 5" key="1">
    <citation type="submission" date="2019-04" db="EMBL/GenBank/DDBJ databases">
        <title>Bacillus caeni sp. nov., a bacterium isolated from mangrove sediment.</title>
        <authorList>
            <person name="Huang H."/>
            <person name="Mo K."/>
            <person name="Hu Y."/>
        </authorList>
    </citation>
    <scope>NUCLEOTIDE SEQUENCE [LARGE SCALE GENOMIC DNA]</scope>
    <source>
        <strain evidence="4 5">HB172195</strain>
    </source>
</reference>
<keyword evidence="3" id="KW-0732">Signal</keyword>
<organism evidence="4 5">
    <name type="scientific">Exobacillus caeni</name>
    <dbReference type="NCBI Taxonomy" id="2574798"/>
    <lineage>
        <taxon>Bacteria</taxon>
        <taxon>Bacillati</taxon>
        <taxon>Bacillota</taxon>
        <taxon>Bacilli</taxon>
        <taxon>Bacillales</taxon>
        <taxon>Guptibacillaceae</taxon>
        <taxon>Exobacillus</taxon>
    </lineage>
</organism>
<accession>A0A5R9F5Q2</accession>
<dbReference type="InterPro" id="IPR000667">
    <property type="entry name" value="Peptidase_S13"/>
</dbReference>
<dbReference type="GO" id="GO:0006508">
    <property type="term" value="P:proteolysis"/>
    <property type="evidence" value="ECO:0007669"/>
    <property type="project" value="InterPro"/>
</dbReference>
<dbReference type="PANTHER" id="PTHR30023">
    <property type="entry name" value="D-ALANYL-D-ALANINE CARBOXYPEPTIDASE"/>
    <property type="match status" value="1"/>
</dbReference>
<dbReference type="GO" id="GO:0000270">
    <property type="term" value="P:peptidoglycan metabolic process"/>
    <property type="evidence" value="ECO:0007669"/>
    <property type="project" value="TreeGrafter"/>
</dbReference>
<dbReference type="EMBL" id="SWLG01000013">
    <property type="protein sequence ID" value="TLS36143.1"/>
    <property type="molecule type" value="Genomic_DNA"/>
</dbReference>
<sequence>MKRWLVLLMVCLMVAVIPYQTPDTKSVDASGEHAELARSIDKILSDERLDGALAGVSIRSAKTGELIYEHLAETRLKPASNMKLLTAAAALETLGPDYTFKTELLTDGKLKGKVLNGNLYLKGKGDPTLLKEDYDELAKELKQKGVSVVTGSLIADDSWYDHERFSEDLTWNDETQYYGASISALTASPNEDYDAGTVIVAAYPSDKEGEPAEITVTPKTDYVQIINRTKTVAKDGEKDISIEREHGGNKIVVEGTIPVDVTRSRSWVAVWEPTGYALDLFQQSLEDEGIRVNNRAKVSIATPVNAEKLVSKDSMPLSELLIPFMKLSNNGHAEVLVKEMGKVVHDEGSWDKGIEVVESFLKNNGIDTKTLRIRDGSGISHVNMVPANELSKLLYVIKEKEWYNIYLNSLPVAGASERFVGGTLRYRMNDTLAAGNVKAKTGSLTGVTSLTGYVTTKDDEELIFSIILNNFIDDDLKEIEDKIAIELAEYEFKGTNK</sequence>
<feature type="chain" id="PRO_5039169703" evidence="3">
    <location>
        <begin position="22"/>
        <end position="497"/>
    </location>
</feature>